<evidence type="ECO:0000313" key="2">
    <source>
        <dbReference type="Proteomes" id="UP000589620"/>
    </source>
</evidence>
<evidence type="ECO:0000313" key="1">
    <source>
        <dbReference type="EMBL" id="NYD74994.1"/>
    </source>
</evidence>
<dbReference type="PANTHER" id="PTHR30173">
    <property type="entry name" value="SIGMA 19 FACTOR"/>
    <property type="match status" value="1"/>
</dbReference>
<dbReference type="InterPro" id="IPR052704">
    <property type="entry name" value="ECF_Sigma-70_Domain"/>
</dbReference>
<reference evidence="1 2" key="1">
    <citation type="submission" date="2020-07" db="EMBL/GenBank/DDBJ databases">
        <title>Sequencing the genomes of 1000 actinobacteria strains.</title>
        <authorList>
            <person name="Klenk H.-P."/>
        </authorList>
    </citation>
    <scope>NUCLEOTIDE SEQUENCE [LARGE SCALE GENOMIC DNA]</scope>
    <source>
        <strain evidence="1 2">DSM 23871</strain>
    </source>
</reference>
<dbReference type="GO" id="GO:0016987">
    <property type="term" value="F:sigma factor activity"/>
    <property type="evidence" value="ECO:0007669"/>
    <property type="project" value="TreeGrafter"/>
</dbReference>
<dbReference type="RefSeq" id="WP_179457051.1">
    <property type="nucleotide sequence ID" value="NZ_BAAAPX010000001.1"/>
</dbReference>
<name>A0A852T2V5_9MICO</name>
<dbReference type="SUPFAM" id="SSF54427">
    <property type="entry name" value="NTF2-like"/>
    <property type="match status" value="1"/>
</dbReference>
<dbReference type="PANTHER" id="PTHR30173:SF36">
    <property type="entry name" value="ECF RNA POLYMERASE SIGMA FACTOR SIGJ"/>
    <property type="match status" value="1"/>
</dbReference>
<dbReference type="Proteomes" id="UP000589620">
    <property type="component" value="Unassembled WGS sequence"/>
</dbReference>
<keyword evidence="2" id="KW-1185">Reference proteome</keyword>
<gene>
    <name evidence="1" type="ORF">BJ963_002513</name>
</gene>
<protein>
    <submittedName>
        <fullName evidence="1">RNA polymerase sigma-70 factor (ECF subfamily)</fullName>
    </submittedName>
</protein>
<comment type="caution">
    <text evidence="1">The sequence shown here is derived from an EMBL/GenBank/DDBJ whole genome shotgun (WGS) entry which is preliminary data.</text>
</comment>
<dbReference type="AlphaFoldDB" id="A0A852T2V5"/>
<organism evidence="1 2">
    <name type="scientific">Leifsonia soli</name>
    <dbReference type="NCBI Taxonomy" id="582665"/>
    <lineage>
        <taxon>Bacteria</taxon>
        <taxon>Bacillati</taxon>
        <taxon>Actinomycetota</taxon>
        <taxon>Actinomycetes</taxon>
        <taxon>Micrococcales</taxon>
        <taxon>Microbacteriaceae</taxon>
        <taxon>Leifsonia</taxon>
    </lineage>
</organism>
<dbReference type="InterPro" id="IPR032710">
    <property type="entry name" value="NTF2-like_dom_sf"/>
</dbReference>
<proteinExistence type="predicted"/>
<dbReference type="EMBL" id="JACCBJ010000001">
    <property type="protein sequence ID" value="NYD74994.1"/>
    <property type="molecule type" value="Genomic_DNA"/>
</dbReference>
<accession>A0A852T2V5</accession>
<sequence length="142" mass="15252">MSMTAWLPSVLTRRRQLVGELRAATAARDARRLRRLLAPDVAVVVDAGEQDRTRIRVVRGVEDAALLLAYGLGAQRGREVVESPVNGRPGLLLSRDGRPTATIAVDVTAGLVSLVWVRLGATALRRGNTVLPVDGAAILRRS</sequence>